<dbReference type="PANTHER" id="PTHR38098">
    <property type="entry name" value="LPS-ASSEMBLY LIPOPROTEIN LPTE"/>
    <property type="match status" value="1"/>
</dbReference>
<comment type="caution">
    <text evidence="8">The sequence shown here is derived from an EMBL/GenBank/DDBJ whole genome shotgun (WGS) entry which is preliminary data.</text>
</comment>
<dbReference type="Pfam" id="PF04390">
    <property type="entry name" value="LptE"/>
    <property type="match status" value="1"/>
</dbReference>
<organism evidence="8 9">
    <name type="scientific">Alloalcanivorax venustensis ISO4</name>
    <dbReference type="NCBI Taxonomy" id="1177184"/>
    <lineage>
        <taxon>Bacteria</taxon>
        <taxon>Pseudomonadati</taxon>
        <taxon>Pseudomonadota</taxon>
        <taxon>Gammaproteobacteria</taxon>
        <taxon>Oceanospirillales</taxon>
        <taxon>Alcanivoracaceae</taxon>
        <taxon>Alloalcanivorax</taxon>
    </lineage>
</organism>
<feature type="chain" id="PRO_5047288933" description="LPS-assembly lipoprotein LptE" evidence="7">
    <location>
        <begin position="20"/>
        <end position="169"/>
    </location>
</feature>
<dbReference type="EMBL" id="ARXR01000030">
    <property type="protein sequence ID" value="MBF5054100.1"/>
    <property type="molecule type" value="Genomic_DNA"/>
</dbReference>
<keyword evidence="3 6" id="KW-0564">Palmitate</keyword>
<keyword evidence="5 6" id="KW-0449">Lipoprotein</keyword>
<proteinExistence type="inferred from homology"/>
<evidence type="ECO:0000313" key="9">
    <source>
        <dbReference type="Proteomes" id="UP000644441"/>
    </source>
</evidence>
<evidence type="ECO:0000256" key="2">
    <source>
        <dbReference type="ARBA" id="ARBA00023136"/>
    </source>
</evidence>
<comment type="function">
    <text evidence="6">Together with LptD, is involved in the assembly of lipopolysaccharide (LPS) at the surface of the outer membrane. Required for the proper assembly of LptD. Binds LPS and may serve as the LPS recognition site at the outer membrane.</text>
</comment>
<dbReference type="HAMAP" id="MF_01186">
    <property type="entry name" value="LPS_assembly_LptE"/>
    <property type="match status" value="1"/>
</dbReference>
<evidence type="ECO:0000313" key="8">
    <source>
        <dbReference type="EMBL" id="MBF5054100.1"/>
    </source>
</evidence>
<accession>A0ABS0ALC5</accession>
<keyword evidence="4 6" id="KW-0998">Cell outer membrane</keyword>
<dbReference type="Proteomes" id="UP000644441">
    <property type="component" value="Unassembled WGS sequence"/>
</dbReference>
<dbReference type="RefSeq" id="WP_142949566.1">
    <property type="nucleotide sequence ID" value="NZ_ARXR01000030.1"/>
</dbReference>
<evidence type="ECO:0000256" key="4">
    <source>
        <dbReference type="ARBA" id="ARBA00023237"/>
    </source>
</evidence>
<evidence type="ECO:0000256" key="3">
    <source>
        <dbReference type="ARBA" id="ARBA00023139"/>
    </source>
</evidence>
<name>A0ABS0ALC5_9GAMM</name>
<dbReference type="InterPro" id="IPR007485">
    <property type="entry name" value="LPS_assembly_LptE"/>
</dbReference>
<comment type="similarity">
    <text evidence="6">Belongs to the LptE lipoprotein family.</text>
</comment>
<keyword evidence="9" id="KW-1185">Reference proteome</keyword>
<reference evidence="8 9" key="1">
    <citation type="submission" date="2012-09" db="EMBL/GenBank/DDBJ databases">
        <title>Genome Sequence of alkane-degrading Bacterium Alcanivorax venustensis ISO4.</title>
        <authorList>
            <person name="Lai Q."/>
            <person name="Shao Z."/>
        </authorList>
    </citation>
    <scope>NUCLEOTIDE SEQUENCE [LARGE SCALE GENOMIC DNA]</scope>
    <source>
        <strain evidence="8 9">ISO4</strain>
    </source>
</reference>
<comment type="subunit">
    <text evidence="6">Component of the lipopolysaccharide transport and assembly complex. Interacts with LptD.</text>
</comment>
<evidence type="ECO:0000256" key="6">
    <source>
        <dbReference type="HAMAP-Rule" id="MF_01186"/>
    </source>
</evidence>
<protein>
    <recommendedName>
        <fullName evidence="6">LPS-assembly lipoprotein LptE</fullName>
    </recommendedName>
</protein>
<keyword evidence="1 6" id="KW-0732">Signal</keyword>
<sequence>MIRHARTALLLTAAALLLAACSGWQLRGQTSTPELESITLDGASARLRYTLEDELEPSGVLIHGESQNIVMILDERWDSRTAAVDARGRAAERELRYEITWQLVDRDTEAMLNPPRRISALRSFAYSPDNVTATSDEEELVRDDLYEDVAYRLINQLANAARKIDSRNR</sequence>
<evidence type="ECO:0000256" key="5">
    <source>
        <dbReference type="ARBA" id="ARBA00023288"/>
    </source>
</evidence>
<keyword evidence="2 6" id="KW-0472">Membrane</keyword>
<gene>
    <name evidence="6" type="primary">lptE</name>
    <name evidence="8" type="ORF">ISO4_02702</name>
</gene>
<dbReference type="PROSITE" id="PS51257">
    <property type="entry name" value="PROKAR_LIPOPROTEIN"/>
    <property type="match status" value="1"/>
</dbReference>
<comment type="subcellular location">
    <subcellularLocation>
        <location evidence="6">Cell outer membrane</location>
        <topology evidence="6">Lipid-anchor</topology>
    </subcellularLocation>
</comment>
<feature type="signal peptide" evidence="7">
    <location>
        <begin position="1"/>
        <end position="19"/>
    </location>
</feature>
<dbReference type="Gene3D" id="3.30.160.150">
    <property type="entry name" value="Lipoprotein like domain"/>
    <property type="match status" value="1"/>
</dbReference>
<evidence type="ECO:0000256" key="7">
    <source>
        <dbReference type="SAM" id="SignalP"/>
    </source>
</evidence>
<dbReference type="GeneID" id="99765980"/>
<evidence type="ECO:0000256" key="1">
    <source>
        <dbReference type="ARBA" id="ARBA00022729"/>
    </source>
</evidence>
<dbReference type="PANTHER" id="PTHR38098:SF1">
    <property type="entry name" value="LPS-ASSEMBLY LIPOPROTEIN LPTE"/>
    <property type="match status" value="1"/>
</dbReference>